<feature type="transmembrane region" description="Helical" evidence="1">
    <location>
        <begin position="12"/>
        <end position="34"/>
    </location>
</feature>
<gene>
    <name evidence="2" type="ORF">ENU30_02380</name>
</gene>
<sequence length="179" mass="19539">MRVSLARRAISSVLPGLLIAMAILTLTVYSIHLLSSSIATFAQLIKTSRRAEQIIAIRNIMAYSNGSIVVSIANIGGSAIERVSELDIVVSYLDPSGQQISYLLRFDLQPFPGCWWVDEICVEGITTCFPYHLHTFLKPGEVALVKALLPIQLTPGGWGYMVVVTPTGYRAERAFAVIG</sequence>
<accession>A0A7J3JP07</accession>
<reference evidence="2" key="1">
    <citation type="journal article" date="2020" name="mSystems">
        <title>Genome- and Community-Level Interaction Insights into Carbon Utilization and Element Cycling Functions of Hydrothermarchaeota in Hydrothermal Sediment.</title>
        <authorList>
            <person name="Zhou Z."/>
            <person name="Liu Y."/>
            <person name="Xu W."/>
            <person name="Pan J."/>
            <person name="Luo Z.H."/>
            <person name="Li M."/>
        </authorList>
    </citation>
    <scope>NUCLEOTIDE SEQUENCE [LARGE SCALE GENOMIC DNA]</scope>
    <source>
        <strain evidence="2">SpSt-657</strain>
    </source>
</reference>
<protein>
    <recommendedName>
        <fullName evidence="3">Flagellin</fullName>
    </recommendedName>
</protein>
<name>A0A7J3JP07_9CREN</name>
<dbReference type="AlphaFoldDB" id="A0A7J3JP07"/>
<evidence type="ECO:0000313" key="2">
    <source>
        <dbReference type="EMBL" id="HGQ17816.1"/>
    </source>
</evidence>
<organism evidence="2">
    <name type="scientific">Ignisphaera aggregans</name>
    <dbReference type="NCBI Taxonomy" id="334771"/>
    <lineage>
        <taxon>Archaea</taxon>
        <taxon>Thermoproteota</taxon>
        <taxon>Thermoprotei</taxon>
        <taxon>Desulfurococcales</taxon>
        <taxon>Desulfurococcaceae</taxon>
        <taxon>Ignisphaera</taxon>
    </lineage>
</organism>
<proteinExistence type="predicted"/>
<keyword evidence="1" id="KW-1133">Transmembrane helix</keyword>
<keyword evidence="1" id="KW-0812">Transmembrane</keyword>
<evidence type="ECO:0000256" key="1">
    <source>
        <dbReference type="SAM" id="Phobius"/>
    </source>
</evidence>
<keyword evidence="1" id="KW-0472">Membrane</keyword>
<comment type="caution">
    <text evidence="2">The sequence shown here is derived from an EMBL/GenBank/DDBJ whole genome shotgun (WGS) entry which is preliminary data.</text>
</comment>
<dbReference type="EMBL" id="DTBZ01000057">
    <property type="protein sequence ID" value="HGQ17816.1"/>
    <property type="molecule type" value="Genomic_DNA"/>
</dbReference>
<evidence type="ECO:0008006" key="3">
    <source>
        <dbReference type="Google" id="ProtNLM"/>
    </source>
</evidence>